<sequence length="107" mass="12556">MTCKDCIHQAACLNWCRGFRQKAELCEYFSDKSEWFHFADKGRETAYYAVGYGNDARVIEEPIRGLAIIKNGLYCVIDECGDLYEIDKEIFLTKEEAEKDIERRKNR</sequence>
<organism evidence="1">
    <name type="scientific">Siphoviridae sp. ctv4j104</name>
    <dbReference type="NCBI Taxonomy" id="2826510"/>
    <lineage>
        <taxon>Viruses</taxon>
        <taxon>Duplodnaviria</taxon>
        <taxon>Heunggongvirae</taxon>
        <taxon>Uroviricota</taxon>
        <taxon>Caudoviricetes</taxon>
    </lineage>
</organism>
<protein>
    <submittedName>
        <fullName evidence="1">Integrin plexin domain</fullName>
    </submittedName>
</protein>
<proteinExistence type="predicted"/>
<reference evidence="1" key="1">
    <citation type="journal article" date="2021" name="Proc. Natl. Acad. Sci. U.S.A.">
        <title>A Catalog of Tens of Thousands of Viruses from Human Metagenomes Reveals Hidden Associations with Chronic Diseases.</title>
        <authorList>
            <person name="Tisza M.J."/>
            <person name="Buck C.B."/>
        </authorList>
    </citation>
    <scope>NUCLEOTIDE SEQUENCE</scope>
    <source>
        <strain evidence="1">Ctv4j104</strain>
    </source>
</reference>
<dbReference type="GO" id="GO:0007229">
    <property type="term" value="P:integrin-mediated signaling pathway"/>
    <property type="evidence" value="ECO:0007669"/>
    <property type="project" value="UniProtKB-KW"/>
</dbReference>
<accession>A0A8S5MAM7</accession>
<name>A0A8S5MAM7_9CAUD</name>
<dbReference type="EMBL" id="BK014855">
    <property type="protein sequence ID" value="DAD78979.1"/>
    <property type="molecule type" value="Genomic_DNA"/>
</dbReference>
<evidence type="ECO:0000313" key="1">
    <source>
        <dbReference type="EMBL" id="DAD78979.1"/>
    </source>
</evidence>
<keyword evidence="1" id="KW-0401">Integrin</keyword>